<dbReference type="SMART" id="SM00358">
    <property type="entry name" value="DSRM"/>
    <property type="match status" value="1"/>
</dbReference>
<dbReference type="GO" id="GO:0008408">
    <property type="term" value="F:3'-5' exonuclease activity"/>
    <property type="evidence" value="ECO:0007669"/>
    <property type="project" value="InterPro"/>
</dbReference>
<feature type="compositionally biased region" description="Basic and acidic residues" evidence="12">
    <location>
        <begin position="85"/>
        <end position="109"/>
    </location>
</feature>
<dbReference type="Gene3D" id="3.40.850.10">
    <property type="entry name" value="Kinesin motor domain"/>
    <property type="match status" value="1"/>
</dbReference>
<keyword evidence="9" id="KW-0694">RNA-binding</keyword>
<dbReference type="InterPro" id="IPR001752">
    <property type="entry name" value="Kinesin_motor_dom"/>
</dbReference>
<comment type="subcellular location">
    <subcellularLocation>
        <location evidence="1">Cytoplasm</location>
        <location evidence="1">Cytoskeleton</location>
    </subcellularLocation>
</comment>
<dbReference type="GO" id="GO:0005524">
    <property type="term" value="F:ATP binding"/>
    <property type="evidence" value="ECO:0007669"/>
    <property type="project" value="UniProtKB-UniRule"/>
</dbReference>
<dbReference type="InterPro" id="IPR000253">
    <property type="entry name" value="FHA_dom"/>
</dbReference>
<dbReference type="InterPro" id="IPR019821">
    <property type="entry name" value="Kinesin_motor_CS"/>
</dbReference>
<feature type="domain" description="Kinesin motor" evidence="14">
    <location>
        <begin position="428"/>
        <end position="777"/>
    </location>
</feature>
<reference evidence="16" key="1">
    <citation type="submission" date="2021-05" db="EMBL/GenBank/DDBJ databases">
        <title>The genome of the haptophyte Pavlova lutheri (Diacronema luteri, Pavlovales) - a model for lipid biosynthesis in eukaryotic algae.</title>
        <authorList>
            <person name="Hulatt C.J."/>
            <person name="Posewitz M.C."/>
        </authorList>
    </citation>
    <scope>NUCLEOTIDE SEQUENCE</scope>
    <source>
        <strain evidence="16">NIVA-4/92</strain>
    </source>
</reference>
<dbReference type="InterPro" id="IPR022164">
    <property type="entry name" value="Kinesin-like"/>
</dbReference>
<proteinExistence type="inferred from homology"/>
<dbReference type="CDD" id="cd06141">
    <property type="entry name" value="WRN_exo"/>
    <property type="match status" value="1"/>
</dbReference>
<evidence type="ECO:0000256" key="5">
    <source>
        <dbReference type="ARBA" id="ARBA00022840"/>
    </source>
</evidence>
<dbReference type="FunFam" id="3.40.850.10:FF:000063">
    <property type="entry name" value="Kinesin-like protein"/>
    <property type="match status" value="1"/>
</dbReference>
<dbReference type="PRINTS" id="PR00380">
    <property type="entry name" value="KINESINHEAVY"/>
</dbReference>
<dbReference type="GO" id="GO:0005874">
    <property type="term" value="C:microtubule"/>
    <property type="evidence" value="ECO:0007669"/>
    <property type="project" value="UniProtKB-KW"/>
</dbReference>
<keyword evidence="17" id="KW-1185">Reference proteome</keyword>
<dbReference type="SUPFAM" id="SSF53098">
    <property type="entry name" value="Ribonuclease H-like"/>
    <property type="match status" value="1"/>
</dbReference>
<dbReference type="PROSITE" id="PS50006">
    <property type="entry name" value="FHA_DOMAIN"/>
    <property type="match status" value="1"/>
</dbReference>
<dbReference type="SUPFAM" id="SSF52540">
    <property type="entry name" value="P-loop containing nucleoside triphosphate hydrolases"/>
    <property type="match status" value="1"/>
</dbReference>
<dbReference type="InterPro" id="IPR012337">
    <property type="entry name" value="RNaseH-like_sf"/>
</dbReference>
<dbReference type="Pfam" id="PF12473">
    <property type="entry name" value="DUF3694"/>
    <property type="match status" value="1"/>
</dbReference>
<keyword evidence="7 10" id="KW-0505">Motor protein</keyword>
<feature type="binding site" evidence="10">
    <location>
        <begin position="530"/>
        <end position="537"/>
    </location>
    <ligand>
        <name>ATP</name>
        <dbReference type="ChEBI" id="CHEBI:30616"/>
    </ligand>
</feature>
<keyword evidence="6 11" id="KW-0175">Coiled coil</keyword>
<accession>A0A8J5XBM8</accession>
<keyword evidence="4 10" id="KW-0547">Nucleotide-binding</keyword>
<dbReference type="InterPro" id="IPR027417">
    <property type="entry name" value="P-loop_NTPase"/>
</dbReference>
<dbReference type="SUPFAM" id="SSF49879">
    <property type="entry name" value="SMAD/FHA domain"/>
    <property type="match status" value="1"/>
</dbReference>
<dbReference type="PROSITE" id="PS00411">
    <property type="entry name" value="KINESIN_MOTOR_1"/>
    <property type="match status" value="1"/>
</dbReference>
<dbReference type="PANTHER" id="PTHR47117">
    <property type="entry name" value="STAR-RELATED LIPID TRANSFER PROTEIN 9"/>
    <property type="match status" value="1"/>
</dbReference>
<evidence type="ECO:0000256" key="1">
    <source>
        <dbReference type="ARBA" id="ARBA00004245"/>
    </source>
</evidence>
<dbReference type="GO" id="GO:0003777">
    <property type="term" value="F:microtubule motor activity"/>
    <property type="evidence" value="ECO:0007669"/>
    <property type="project" value="InterPro"/>
</dbReference>
<feature type="coiled-coil region" evidence="11">
    <location>
        <begin position="1060"/>
        <end position="1112"/>
    </location>
</feature>
<dbReference type="InterPro" id="IPR032405">
    <property type="entry name" value="Kinesin_assoc"/>
</dbReference>
<dbReference type="SUPFAM" id="SSF54768">
    <property type="entry name" value="dsRNA-binding domain-like"/>
    <property type="match status" value="1"/>
</dbReference>
<dbReference type="SMART" id="SM00129">
    <property type="entry name" value="KISc"/>
    <property type="match status" value="1"/>
</dbReference>
<feature type="domain" description="FHA" evidence="13">
    <location>
        <begin position="1219"/>
        <end position="1272"/>
    </location>
</feature>
<dbReference type="SMART" id="SM00240">
    <property type="entry name" value="FHA"/>
    <property type="match status" value="1"/>
</dbReference>
<evidence type="ECO:0000256" key="10">
    <source>
        <dbReference type="PROSITE-ProRule" id="PRU00283"/>
    </source>
</evidence>
<dbReference type="InterPro" id="IPR008984">
    <property type="entry name" value="SMAD_FHA_dom_sf"/>
</dbReference>
<comment type="caution">
    <text evidence="16">The sequence shown here is derived from an EMBL/GenBank/DDBJ whole genome shotgun (WGS) entry which is preliminary data.</text>
</comment>
<evidence type="ECO:0000256" key="4">
    <source>
        <dbReference type="ARBA" id="ARBA00022741"/>
    </source>
</evidence>
<sequence>MAADGALERLVRFCHERGLTAPAFEDAGGSGPEHARMFSARVAFGPTREPRQFTHTASGTSKKAARRAAAAAALASAASVVPPAAERERAPKRARSPEAVREPGPERKRGASSAAGVACIRMPAAGVCSEVRIARAAGSAGPAAHAVAVRYLRDGVDDVDGALRDLGLTACGALGFDIEARPAFERGVHYPTSVVQLSSLRACVVVSVGAGGGGLGGGAGGRGGGGGGARALSPGLARLLFDPRVLKLGCGVRADLARLAADFAPQRAAYAQTAAGGGTPDGRPAGFVELPLLARLTGSGCVPGEPDLGLRRLARALLGVDLSKAKRLVLSRWDRVPLDAEQVVYAAMDASIGAHLAAAMLGVHVTDDAHADAQLAVRAAPYADAGPSLGDLLGGGDACAAHLPSKARAMLDGEAHHSLQGMGDETVSVKVAVRCRPFNTREKERNAKLIIEMRGNTTKITNPADSKSKDFTFDYSYWSHDGFSERPEDGYLLAEPGSSYADQGTVMSDLGMGVLENAWGGYHSTVFAYGQTGSGKSYSIVGYGSNKGVIPMTCAEMFRRIDEQAGGGTQFQVEASMMEIYNEKMRDLLDPSKSDKLKIRETKQLGVYIDQLTTVAVKSYKAIERQMEVGTAHRTIGATQMNATSSRAHTVFTITFKQIRSEKGKQTETKSVINLVDLAGSERATSTGATGDRLKEGASINSSLTALGQVITALAENSTNPKKKTFVPYRNSVLTRLLQSALGGNSKTVMVAALSPADINYDETLSTLRYADNAKKIKTSAVRNEDPTDKLIRELREENDKLRRAMGGDGTALTAVGSPETSGEVAEAAKEAARLAESDAASARVAATAAKDELAAALKQLHDLEAMLAAGGADRSPLSAEAAANVARFDRQAADAQAAAQALGTADEQAAAEAESRTLTADLDAIAASGGAHGAAVADATVALALRLARADDSVDFADTRAVLAELLAELRAAGRAPPGEPAAPLVALLDGAAATLGAAAGRRGALAAAGANAAEIVALRLTFYQRVQAARREVAAARGALDEKVAAERNSLDSASAARQTAEAALAELASLKSVAEEQSVELAELKRKSADEKQQLLVDLQRKADEAKALGDKAKAVDLTRQFNRVTERLKQDDKAKALLAEQMESNERALKALEQSWDDKLKAASELEAKRQAVLDKLGLGRLGDDIDDKTPHLVNLNEDPNLTDKLLYFLKPGATSIGADPACDAVLEGPGIARSHAAFDVRHGPGGEYTVHVSPVGGAATFVNGQQISDETLLHHSDRVIFGARQVFRLVHVSDPQRKGADKGALDGVIDWELAQHELGDALGKAINVKVDEEVRREREAMESRIAKMGAALDDEKKAAQAQLDAERRAMLDSLRVEETEASRAREAALAAKEAELDAIKARAAKLEEMQAGLDAHVDAFRAELERVQAELSTLMPAVNEANVIADAMGRKLHVEPRVHIEVPETAGLSPAQELLLHKTVALQVVLTTTGSEERQKRETVWTASHFTDRMHAIREVHHAYLKHNVSPQPGTDDDPFYSPPAPLLIGRAYLALAPLTHRLRAQHWLAVLDPLGRPRGELLCALQPCLDDFVTPAPPLLDAGALVNTPLHLALRVQQARGLPDDLSRNVFCKYTLDMEERTTDVCAAKTSAPTFDFRDDLLFPLVSADMVEYFRSDFLTFEVWGEPEAVAEGLVFEPPKTDAAKAAANPFDGAELPPEVFDFFVSLDIHECSSVERSERYQAVQYDGGQNAWGIAKGVYTLKQGRARRLLFKLAQGQAQKYPVERCVRVWLSKVDDLNGNEVSSQQVPLSVLSTASLPDGSSATIVAAWFSGPAVLDELTAEGNVLSVTFTIEVELHNLELAAPVKLSKKAAIRIDDGSSSARRLVSSKAHAAPPPAKKRLSLFGRAHSRAQPQPPPPPALPGAEEMDTSLDPAKRAEMLRRQDTHHPVFMGSWERTDEAVVAQREDMLRVMKVEFDAEQGAQSVVQQLHEGLARLQQALQAEEQKQLSAFQVNLQSARRLAGAGGAAG</sequence>
<dbReference type="Pfam" id="PF00498">
    <property type="entry name" value="FHA"/>
    <property type="match status" value="1"/>
</dbReference>
<evidence type="ECO:0000259" key="15">
    <source>
        <dbReference type="PROSITE" id="PS50137"/>
    </source>
</evidence>
<evidence type="ECO:0000256" key="7">
    <source>
        <dbReference type="ARBA" id="ARBA00023175"/>
    </source>
</evidence>
<dbReference type="GO" id="GO:0006139">
    <property type="term" value="P:nucleobase-containing compound metabolic process"/>
    <property type="evidence" value="ECO:0007669"/>
    <property type="project" value="InterPro"/>
</dbReference>
<evidence type="ECO:0000256" key="6">
    <source>
        <dbReference type="ARBA" id="ARBA00023054"/>
    </source>
</evidence>
<evidence type="ECO:0000259" key="14">
    <source>
        <dbReference type="PROSITE" id="PS50067"/>
    </source>
</evidence>
<evidence type="ECO:0000259" key="13">
    <source>
        <dbReference type="PROSITE" id="PS50006"/>
    </source>
</evidence>
<dbReference type="OrthoDB" id="3176171at2759"/>
<dbReference type="Gene3D" id="2.60.200.20">
    <property type="match status" value="1"/>
</dbReference>
<protein>
    <recommendedName>
        <fullName evidence="18">Kinesin motor domain-containing protein</fullName>
    </recommendedName>
</protein>
<evidence type="ECO:0000313" key="16">
    <source>
        <dbReference type="EMBL" id="KAG8460557.1"/>
    </source>
</evidence>
<evidence type="ECO:0008006" key="18">
    <source>
        <dbReference type="Google" id="ProtNLM"/>
    </source>
</evidence>
<dbReference type="PROSITE" id="PS50137">
    <property type="entry name" value="DS_RBD"/>
    <property type="match status" value="1"/>
</dbReference>
<gene>
    <name evidence="16" type="ORF">KFE25_013207</name>
</gene>
<dbReference type="Gene3D" id="3.30.420.10">
    <property type="entry name" value="Ribonuclease H-like superfamily/Ribonuclease H"/>
    <property type="match status" value="1"/>
</dbReference>
<comment type="similarity">
    <text evidence="10">Belongs to the TRAFAC class myosin-kinesin ATPase superfamily. Kinesin family.</text>
</comment>
<dbReference type="Pfam" id="PF01612">
    <property type="entry name" value="DNA_pol_A_exo1"/>
    <property type="match status" value="1"/>
</dbReference>
<dbReference type="Pfam" id="PF00225">
    <property type="entry name" value="Kinesin"/>
    <property type="match status" value="1"/>
</dbReference>
<evidence type="ECO:0000256" key="8">
    <source>
        <dbReference type="ARBA" id="ARBA00023212"/>
    </source>
</evidence>
<dbReference type="EMBL" id="JAGTXO010000032">
    <property type="protein sequence ID" value="KAG8460557.1"/>
    <property type="molecule type" value="Genomic_DNA"/>
</dbReference>
<dbReference type="GO" id="GO:0007018">
    <property type="term" value="P:microtubule-based movement"/>
    <property type="evidence" value="ECO:0007669"/>
    <property type="project" value="InterPro"/>
</dbReference>
<evidence type="ECO:0000256" key="3">
    <source>
        <dbReference type="ARBA" id="ARBA00022701"/>
    </source>
</evidence>
<dbReference type="InterPro" id="IPR036961">
    <property type="entry name" value="Kinesin_motor_dom_sf"/>
</dbReference>
<dbReference type="Gene3D" id="6.10.250.2520">
    <property type="match status" value="1"/>
</dbReference>
<feature type="region of interest" description="Disordered" evidence="12">
    <location>
        <begin position="80"/>
        <end position="113"/>
    </location>
</feature>
<dbReference type="InterPro" id="IPR036397">
    <property type="entry name" value="RNaseH_sf"/>
</dbReference>
<dbReference type="Gene3D" id="3.30.160.20">
    <property type="match status" value="1"/>
</dbReference>
<keyword evidence="3" id="KW-0493">Microtubule</keyword>
<dbReference type="PROSITE" id="PS50067">
    <property type="entry name" value="KINESIN_MOTOR_2"/>
    <property type="match status" value="1"/>
</dbReference>
<dbReference type="Proteomes" id="UP000751190">
    <property type="component" value="Unassembled WGS sequence"/>
</dbReference>
<keyword evidence="2" id="KW-0963">Cytoplasm</keyword>
<dbReference type="GO" id="GO:0008017">
    <property type="term" value="F:microtubule binding"/>
    <property type="evidence" value="ECO:0007669"/>
    <property type="project" value="InterPro"/>
</dbReference>
<name>A0A8J5XBM8_DIALT</name>
<keyword evidence="5 10" id="KW-0067">ATP-binding</keyword>
<dbReference type="InterPro" id="IPR014720">
    <property type="entry name" value="dsRBD_dom"/>
</dbReference>
<organism evidence="16 17">
    <name type="scientific">Diacronema lutheri</name>
    <name type="common">Unicellular marine alga</name>
    <name type="synonym">Monochrysis lutheri</name>
    <dbReference type="NCBI Taxonomy" id="2081491"/>
    <lineage>
        <taxon>Eukaryota</taxon>
        <taxon>Haptista</taxon>
        <taxon>Haptophyta</taxon>
        <taxon>Pavlovophyceae</taxon>
        <taxon>Pavlovales</taxon>
        <taxon>Pavlovaceae</taxon>
        <taxon>Diacronema</taxon>
    </lineage>
</organism>
<dbReference type="Pfam" id="PF00035">
    <property type="entry name" value="dsrm"/>
    <property type="match status" value="1"/>
</dbReference>
<evidence type="ECO:0000256" key="11">
    <source>
        <dbReference type="SAM" id="Coils"/>
    </source>
</evidence>
<evidence type="ECO:0000256" key="12">
    <source>
        <dbReference type="SAM" id="MobiDB-lite"/>
    </source>
</evidence>
<feature type="domain" description="DRBM" evidence="15">
    <location>
        <begin position="5"/>
        <end position="79"/>
    </location>
</feature>
<evidence type="ECO:0000256" key="9">
    <source>
        <dbReference type="PROSITE-ProRule" id="PRU00266"/>
    </source>
</evidence>
<dbReference type="InterPro" id="IPR002562">
    <property type="entry name" value="3'-5'_exonuclease_dom"/>
</dbReference>
<feature type="region of interest" description="Disordered" evidence="12">
    <location>
        <begin position="1911"/>
        <end position="1930"/>
    </location>
</feature>
<dbReference type="Pfam" id="PF16183">
    <property type="entry name" value="Kinesin_assoc"/>
    <property type="match status" value="1"/>
</dbReference>
<dbReference type="GO" id="GO:0003723">
    <property type="term" value="F:RNA binding"/>
    <property type="evidence" value="ECO:0007669"/>
    <property type="project" value="UniProtKB-UniRule"/>
</dbReference>
<keyword evidence="8" id="KW-0206">Cytoskeleton</keyword>
<evidence type="ECO:0000256" key="2">
    <source>
        <dbReference type="ARBA" id="ARBA00022490"/>
    </source>
</evidence>
<evidence type="ECO:0000313" key="17">
    <source>
        <dbReference type="Proteomes" id="UP000751190"/>
    </source>
</evidence>